<organism evidence="1 2">
    <name type="scientific">Colwellia psychrerythraea</name>
    <name type="common">Vibrio psychroerythus</name>
    <dbReference type="NCBI Taxonomy" id="28229"/>
    <lineage>
        <taxon>Bacteria</taxon>
        <taxon>Pseudomonadati</taxon>
        <taxon>Pseudomonadota</taxon>
        <taxon>Gammaproteobacteria</taxon>
        <taxon>Alteromonadales</taxon>
        <taxon>Colwelliaceae</taxon>
        <taxon>Colwellia</taxon>
    </lineage>
</organism>
<dbReference type="InterPro" id="IPR021879">
    <property type="entry name" value="VC2046_fam"/>
</dbReference>
<name>A0A099K7H5_COLPS</name>
<accession>A0A099K7H5</accession>
<dbReference type="AlphaFoldDB" id="A0A099K7H5"/>
<keyword evidence="1" id="KW-0687">Ribonucleoprotein</keyword>
<keyword evidence="1" id="KW-0689">Ribosomal protein</keyword>
<dbReference type="EMBL" id="JQED01000056">
    <property type="protein sequence ID" value="KGJ86724.1"/>
    <property type="molecule type" value="Genomic_DNA"/>
</dbReference>
<sequence length="204" mass="22619">MIKNSAGLLAADFSSTNVLLHELQLGEQLNESVEQTRRADFSLMLAMLAEDVREQSQFLLPKTQEVTPADLSNVALRKQFNLPERAALALTTPNDVSQFNQAQSLVDNDLANIHLTNAMMPKPLAFRDDKKHIETQVLENTSLFTQIKHKQAAKACQIKCSQLAQNQSTAAIETDKPLSQPLNFNAKAWLDGIQQSLVKAPLLN</sequence>
<dbReference type="GO" id="GO:0005840">
    <property type="term" value="C:ribosome"/>
    <property type="evidence" value="ECO:0007669"/>
    <property type="project" value="UniProtKB-KW"/>
</dbReference>
<dbReference type="Pfam" id="PF11993">
    <property type="entry name" value="VC2046"/>
    <property type="match status" value="1"/>
</dbReference>
<dbReference type="OrthoDB" id="7061360at2"/>
<protein>
    <submittedName>
        <fullName evidence="1">Ribosomal protein S4P</fullName>
    </submittedName>
</protein>
<evidence type="ECO:0000313" key="2">
    <source>
        <dbReference type="Proteomes" id="UP000029843"/>
    </source>
</evidence>
<dbReference type="PATRIC" id="fig|28229.4.peg.4393"/>
<proteinExistence type="predicted"/>
<comment type="caution">
    <text evidence="1">The sequence shown here is derived from an EMBL/GenBank/DDBJ whole genome shotgun (WGS) entry which is preliminary data.</text>
</comment>
<evidence type="ECO:0000313" key="1">
    <source>
        <dbReference type="EMBL" id="KGJ86724.1"/>
    </source>
</evidence>
<dbReference type="Proteomes" id="UP000029843">
    <property type="component" value="Unassembled WGS sequence"/>
</dbReference>
<gene>
    <name evidence="1" type="ORF">ND2E_0896</name>
</gene>
<reference evidence="1 2" key="1">
    <citation type="submission" date="2014-08" db="EMBL/GenBank/DDBJ databases">
        <title>Genomic and Phenotypic Diversity of Colwellia psychrerythraea strains from Disparate Marine Basins.</title>
        <authorList>
            <person name="Techtmann S.M."/>
            <person name="Stelling S.C."/>
            <person name="Utturkar S.M."/>
            <person name="Alshibli N."/>
            <person name="Harris A."/>
            <person name="Brown S.D."/>
            <person name="Hazen T.C."/>
        </authorList>
    </citation>
    <scope>NUCLEOTIDE SEQUENCE [LARGE SCALE GENOMIC DNA]</scope>
    <source>
        <strain evidence="1 2">ND2E</strain>
    </source>
</reference>